<dbReference type="EMBL" id="JARKIE010000210">
    <property type="protein sequence ID" value="KAJ7666348.1"/>
    <property type="molecule type" value="Genomic_DNA"/>
</dbReference>
<protein>
    <submittedName>
        <fullName evidence="2">Uncharacterized protein</fullName>
    </submittedName>
</protein>
<comment type="caution">
    <text evidence="2">The sequence shown here is derived from an EMBL/GenBank/DDBJ whole genome shotgun (WGS) entry which is preliminary data.</text>
</comment>
<accession>A0AAD7CVW7</accession>
<evidence type="ECO:0000313" key="2">
    <source>
        <dbReference type="EMBL" id="KAJ7666348.1"/>
    </source>
</evidence>
<dbReference type="Proteomes" id="UP001221757">
    <property type="component" value="Unassembled WGS sequence"/>
</dbReference>
<evidence type="ECO:0000256" key="1">
    <source>
        <dbReference type="SAM" id="MobiDB-lite"/>
    </source>
</evidence>
<organism evidence="2 3">
    <name type="scientific">Mycena rosella</name>
    <name type="common">Pink bonnet</name>
    <name type="synonym">Agaricus rosellus</name>
    <dbReference type="NCBI Taxonomy" id="1033263"/>
    <lineage>
        <taxon>Eukaryota</taxon>
        <taxon>Fungi</taxon>
        <taxon>Dikarya</taxon>
        <taxon>Basidiomycota</taxon>
        <taxon>Agaricomycotina</taxon>
        <taxon>Agaricomycetes</taxon>
        <taxon>Agaricomycetidae</taxon>
        <taxon>Agaricales</taxon>
        <taxon>Marasmiineae</taxon>
        <taxon>Mycenaceae</taxon>
        <taxon>Mycena</taxon>
    </lineage>
</organism>
<reference evidence="2" key="1">
    <citation type="submission" date="2023-03" db="EMBL/GenBank/DDBJ databases">
        <title>Massive genome expansion in bonnet fungi (Mycena s.s.) driven by repeated elements and novel gene families across ecological guilds.</title>
        <authorList>
            <consortium name="Lawrence Berkeley National Laboratory"/>
            <person name="Harder C.B."/>
            <person name="Miyauchi S."/>
            <person name="Viragh M."/>
            <person name="Kuo A."/>
            <person name="Thoen E."/>
            <person name="Andreopoulos B."/>
            <person name="Lu D."/>
            <person name="Skrede I."/>
            <person name="Drula E."/>
            <person name="Henrissat B."/>
            <person name="Morin E."/>
            <person name="Kohler A."/>
            <person name="Barry K."/>
            <person name="LaButti K."/>
            <person name="Morin E."/>
            <person name="Salamov A."/>
            <person name="Lipzen A."/>
            <person name="Mereny Z."/>
            <person name="Hegedus B."/>
            <person name="Baldrian P."/>
            <person name="Stursova M."/>
            <person name="Weitz H."/>
            <person name="Taylor A."/>
            <person name="Grigoriev I.V."/>
            <person name="Nagy L.G."/>
            <person name="Martin F."/>
            <person name="Kauserud H."/>
        </authorList>
    </citation>
    <scope>NUCLEOTIDE SEQUENCE</scope>
    <source>
        <strain evidence="2">CBHHK067</strain>
    </source>
</reference>
<gene>
    <name evidence="2" type="ORF">B0H17DRAFT_1143129</name>
</gene>
<proteinExistence type="predicted"/>
<feature type="region of interest" description="Disordered" evidence="1">
    <location>
        <begin position="258"/>
        <end position="296"/>
    </location>
</feature>
<sequence length="296" mass="33081">MLAAPLLPTVSSTTSTPSLVVFGRLVKRKTELSDSSSVRSADEEQVLIFTQLLELADLARRNEKASTELTVRTIINAALLCLPIFRTKEDRCLRVFSPTTTAYRGLNVGEHIMKAMRECKVKDLPDEEDTTAVDVVLGKIRDKGTHHRNIFKTKVKESMEKKSTLRNVAVLTHKLLKYQTHGPRWCIQSYPVLSDEEFWPKVDSTIATFRTGSKCSADIDKIFTEIYESDKTYGDPADTDYKTVDTATSIPQWQVTLRKQADKVQPTPQSGPGPASKKRRIEDEEGDDSGVESVSG</sequence>
<name>A0AAD7CVW7_MYCRO</name>
<dbReference type="AlphaFoldDB" id="A0AAD7CVW7"/>
<evidence type="ECO:0000313" key="3">
    <source>
        <dbReference type="Proteomes" id="UP001221757"/>
    </source>
</evidence>
<keyword evidence="3" id="KW-1185">Reference proteome</keyword>